<dbReference type="PATRIC" id="fig|86416.3.peg.3765"/>
<protein>
    <submittedName>
        <fullName evidence="2">Putative metal-dependent phosphoesterase, PHP family</fullName>
    </submittedName>
</protein>
<dbReference type="SUPFAM" id="SSF89550">
    <property type="entry name" value="PHP domain-like"/>
    <property type="match status" value="1"/>
</dbReference>
<name>R4KA37_CLOPA</name>
<sequence length="288" mass="33029">MSYKIDLHVHSYMSDGTLSPKEIIQLAVEKDVKAIALTDHDCIDGIKEADESAAHLNIDFLNGIEISVIYENGRKLHILGLGIDINNSEFLKVYNKMRIAREKSIPSILKVVEKQGIKIDINDLKKHTHNKYLDRYDVHEYFTRNRLCNNSQKIWDKYLDPIPYGKDELLTVEEAIDIIKKAGGLSFLAHYNKTIGLYGFSNTEIESRIKYMLDMGLNGVERYYPSYTEKDIKFLDYIINKYNLDFSGGTDFHGKNRPGISLGTGSNNNLFIPYKVYENIICKTSNLI</sequence>
<keyword evidence="3" id="KW-1185">Reference proteome</keyword>
<evidence type="ECO:0000313" key="2">
    <source>
        <dbReference type="EMBL" id="AGK98541.1"/>
    </source>
</evidence>
<dbReference type="STRING" id="86416.Clopa_3767"/>
<dbReference type="Gene3D" id="3.20.20.140">
    <property type="entry name" value="Metal-dependent hydrolases"/>
    <property type="match status" value="1"/>
</dbReference>
<dbReference type="InterPro" id="IPR003141">
    <property type="entry name" value="Pol/His_phosphatase_N"/>
</dbReference>
<dbReference type="SMART" id="SM00481">
    <property type="entry name" value="POLIIIAc"/>
    <property type="match status" value="1"/>
</dbReference>
<reference evidence="2 3" key="1">
    <citation type="submission" date="2012-01" db="EMBL/GenBank/DDBJ databases">
        <title>Complete sequence of chromosome of Clostridium pasteurianum BC1.</title>
        <authorList>
            <consortium name="US DOE Joint Genome Institute"/>
            <person name="Lucas S."/>
            <person name="Han J."/>
            <person name="Lapidus A."/>
            <person name="Cheng J.-F."/>
            <person name="Goodwin L."/>
            <person name="Pitluck S."/>
            <person name="Peters L."/>
            <person name="Mikhailova N."/>
            <person name="Teshima H."/>
            <person name="Detter J.C."/>
            <person name="Han C."/>
            <person name="Tapia R."/>
            <person name="Land M."/>
            <person name="Hauser L."/>
            <person name="Kyrpides N."/>
            <person name="Ivanova N."/>
            <person name="Pagani I."/>
            <person name="Dunn J."/>
            <person name="Taghavi S."/>
            <person name="Francis A."/>
            <person name="van der Lelie D."/>
            <person name="Woyke T."/>
        </authorList>
    </citation>
    <scope>NUCLEOTIDE SEQUENCE [LARGE SCALE GENOMIC DNA]</scope>
    <source>
        <strain evidence="2 3">BC1</strain>
    </source>
</reference>
<accession>R4KA37</accession>
<dbReference type="Gene3D" id="1.10.150.650">
    <property type="match status" value="1"/>
</dbReference>
<dbReference type="AlphaFoldDB" id="R4KA37"/>
<dbReference type="GO" id="GO:0004534">
    <property type="term" value="F:5'-3' RNA exonuclease activity"/>
    <property type="evidence" value="ECO:0007669"/>
    <property type="project" value="TreeGrafter"/>
</dbReference>
<dbReference type="InterPro" id="IPR016195">
    <property type="entry name" value="Pol/histidinol_Pase-like"/>
</dbReference>
<dbReference type="PANTHER" id="PTHR42924:SF3">
    <property type="entry name" value="POLYMERASE_HISTIDINOL PHOSPHATASE N-TERMINAL DOMAIN-CONTAINING PROTEIN"/>
    <property type="match status" value="1"/>
</dbReference>
<dbReference type="GO" id="GO:0035312">
    <property type="term" value="F:5'-3' DNA exonuclease activity"/>
    <property type="evidence" value="ECO:0007669"/>
    <property type="project" value="TreeGrafter"/>
</dbReference>
<dbReference type="OrthoDB" id="9804333at2"/>
<dbReference type="InterPro" id="IPR052018">
    <property type="entry name" value="PHP_domain"/>
</dbReference>
<organism evidence="2 3">
    <name type="scientific">Clostridium pasteurianum BC1</name>
    <dbReference type="NCBI Taxonomy" id="86416"/>
    <lineage>
        <taxon>Bacteria</taxon>
        <taxon>Bacillati</taxon>
        <taxon>Bacillota</taxon>
        <taxon>Clostridia</taxon>
        <taxon>Eubacteriales</taxon>
        <taxon>Clostridiaceae</taxon>
        <taxon>Clostridium</taxon>
    </lineage>
</organism>
<dbReference type="HOGENOM" id="CLU_067347_1_0_9"/>
<dbReference type="RefSeq" id="WP_015616823.1">
    <property type="nucleotide sequence ID" value="NC_021182.1"/>
</dbReference>
<dbReference type="eggNOG" id="COG0613">
    <property type="taxonomic scope" value="Bacteria"/>
</dbReference>
<evidence type="ECO:0000313" key="3">
    <source>
        <dbReference type="Proteomes" id="UP000013523"/>
    </source>
</evidence>
<gene>
    <name evidence="2" type="ORF">Clopa_3767</name>
</gene>
<feature type="domain" description="Polymerase/histidinol phosphatase N-terminal" evidence="1">
    <location>
        <begin position="5"/>
        <end position="70"/>
    </location>
</feature>
<dbReference type="Pfam" id="PF02811">
    <property type="entry name" value="PHP"/>
    <property type="match status" value="1"/>
</dbReference>
<proteinExistence type="predicted"/>
<dbReference type="Proteomes" id="UP000013523">
    <property type="component" value="Chromosome"/>
</dbReference>
<dbReference type="KEGG" id="cpas:Clopa_3767"/>
<dbReference type="PANTHER" id="PTHR42924">
    <property type="entry name" value="EXONUCLEASE"/>
    <property type="match status" value="1"/>
</dbReference>
<dbReference type="InterPro" id="IPR004013">
    <property type="entry name" value="PHP_dom"/>
</dbReference>
<dbReference type="CDD" id="cd07438">
    <property type="entry name" value="PHP_HisPPase_AMP"/>
    <property type="match status" value="1"/>
</dbReference>
<dbReference type="EMBL" id="CP003261">
    <property type="protein sequence ID" value="AGK98541.1"/>
    <property type="molecule type" value="Genomic_DNA"/>
</dbReference>
<evidence type="ECO:0000259" key="1">
    <source>
        <dbReference type="SMART" id="SM00481"/>
    </source>
</evidence>